<feature type="transmembrane region" description="Helical" evidence="1">
    <location>
        <begin position="469"/>
        <end position="494"/>
    </location>
</feature>
<gene>
    <name evidence="2" type="ORF">QI031_01675</name>
</gene>
<feature type="transmembrane region" description="Helical" evidence="1">
    <location>
        <begin position="416"/>
        <end position="434"/>
    </location>
</feature>
<evidence type="ECO:0000313" key="3">
    <source>
        <dbReference type="Proteomes" id="UP001223520"/>
    </source>
</evidence>
<evidence type="ECO:0000313" key="2">
    <source>
        <dbReference type="EMBL" id="WGV26249.1"/>
    </source>
</evidence>
<dbReference type="AlphaFoldDB" id="A0AAJ6P9W3"/>
<feature type="transmembrane region" description="Helical" evidence="1">
    <location>
        <begin position="144"/>
        <end position="166"/>
    </location>
</feature>
<proteinExistence type="predicted"/>
<keyword evidence="1" id="KW-1133">Transmembrane helix</keyword>
<reference evidence="2 3" key="1">
    <citation type="journal article" date="2023" name="Limnol Oceanogr Lett">
        <title>Environmental adaptations by the intertidal Antarctic cyanobacterium Halotia branconii CENA392 as revealed using long-read genome sequencing.</title>
        <authorList>
            <person name="Dextro R.B."/>
            <person name="Delbaje E."/>
            <person name="Freitas P.N.N."/>
            <person name="Geraldes V."/>
            <person name="Pinto E."/>
            <person name="Long P.F."/>
            <person name="Fiore M.F."/>
        </authorList>
    </citation>
    <scope>NUCLEOTIDE SEQUENCE [LARGE SCALE GENOMIC DNA]</scope>
    <source>
        <strain evidence="2 3">CENA392</strain>
    </source>
</reference>
<feature type="transmembrane region" description="Helical" evidence="1">
    <location>
        <begin position="514"/>
        <end position="537"/>
    </location>
</feature>
<dbReference type="KEGG" id="hbq:QI031_01675"/>
<keyword evidence="1" id="KW-0812">Transmembrane</keyword>
<keyword evidence="1" id="KW-0472">Membrane</keyword>
<dbReference type="GO" id="GO:0140359">
    <property type="term" value="F:ABC-type transporter activity"/>
    <property type="evidence" value="ECO:0007669"/>
    <property type="project" value="InterPro"/>
</dbReference>
<dbReference type="Pfam" id="PF12679">
    <property type="entry name" value="ABC2_membrane_2"/>
    <property type="match status" value="1"/>
</dbReference>
<name>A0AAJ6P9W3_9CYAN</name>
<dbReference type="EMBL" id="CP124543">
    <property type="protein sequence ID" value="WGV26249.1"/>
    <property type="molecule type" value="Genomic_DNA"/>
</dbReference>
<accession>A0AAJ6P9W3</accession>
<keyword evidence="3" id="KW-1185">Reference proteome</keyword>
<organism evidence="2 3">
    <name type="scientific">Halotia branconii CENA392</name>
    <dbReference type="NCBI Taxonomy" id="1539056"/>
    <lineage>
        <taxon>Bacteria</taxon>
        <taxon>Bacillati</taxon>
        <taxon>Cyanobacteriota</taxon>
        <taxon>Cyanophyceae</taxon>
        <taxon>Nostocales</taxon>
        <taxon>Nodulariaceae</taxon>
        <taxon>Halotia</taxon>
    </lineage>
</organism>
<dbReference type="GO" id="GO:0005886">
    <property type="term" value="C:plasma membrane"/>
    <property type="evidence" value="ECO:0007669"/>
    <property type="project" value="UniProtKB-SubCell"/>
</dbReference>
<dbReference type="Proteomes" id="UP001223520">
    <property type="component" value="Chromosome"/>
</dbReference>
<sequence>MMVNLIDKIGDWNPQLLRELKGRLKVFHVIVAVAISLITQLGIFLYQFGDFPGEKYSMSGTYCNLSSGYLQQQNSVSQLINQVQQKINLYSGNKNYDLAKLQELKTQLASLNLKHTNLHKTLYQQYCPSEQINMQLWWQDHWKYIFLSLSVIFVFTLLVAGTYLLINNLGQEEQRGTLNFIRLSPQSEVSVLTGKMLGVPIVIYLIVLAALPLHLWAGISAKIALSAIFSFYLIIVASCTFFYSAALLFGLISHWVTGFQPWIASGAVLMFLFITMQLASESSNFHNAATWLRLLSPFDIMSYLFGNLFRQYNQSSLNQLQFFYLPLGKSVIGLIGLHLFNYGVGIYWIWQALKRRFRNPDAAIFSKGESYFLVACSQVIFWGFTLQYYNNYCPPNRTVNSADCYYDFNDQIGENFVFIALFNLVLLFALLIILSPHRQEIQDWARYQYQKVSSRSWWRNLIWAEKSPALVAMAINLAIATTPLVVWIILAPILNIHHNDSIDWVNDIGRMKAILAIALFISLMMIYTTIAQLILLMKTPKRSAFAVGTIGALLFLPAMILQLLGVTSHKNSIVWLFSTFPWAGIEYSATTTVFMALLAELTVLALLNFQLTKQVKLAGESATKALLTGH</sequence>
<feature type="transmembrane region" description="Helical" evidence="1">
    <location>
        <begin position="231"/>
        <end position="256"/>
    </location>
</feature>
<dbReference type="RefSeq" id="WP_281483504.1">
    <property type="nucleotide sequence ID" value="NZ_CP124543.1"/>
</dbReference>
<feature type="transmembrane region" description="Helical" evidence="1">
    <location>
        <begin position="197"/>
        <end position="219"/>
    </location>
</feature>
<feature type="transmembrane region" description="Helical" evidence="1">
    <location>
        <begin position="585"/>
        <end position="607"/>
    </location>
</feature>
<feature type="transmembrane region" description="Helical" evidence="1">
    <location>
        <begin position="371"/>
        <end position="389"/>
    </location>
</feature>
<feature type="transmembrane region" description="Helical" evidence="1">
    <location>
        <begin position="262"/>
        <end position="279"/>
    </location>
</feature>
<feature type="transmembrane region" description="Helical" evidence="1">
    <location>
        <begin position="544"/>
        <end position="565"/>
    </location>
</feature>
<feature type="transmembrane region" description="Helical" evidence="1">
    <location>
        <begin position="26"/>
        <end position="48"/>
    </location>
</feature>
<protein>
    <submittedName>
        <fullName evidence="2">ABC transporter permease</fullName>
    </submittedName>
</protein>
<feature type="transmembrane region" description="Helical" evidence="1">
    <location>
        <begin position="330"/>
        <end position="350"/>
    </location>
</feature>
<evidence type="ECO:0000256" key="1">
    <source>
        <dbReference type="SAM" id="Phobius"/>
    </source>
</evidence>